<dbReference type="AlphaFoldDB" id="A0AA43QMM9"/>
<keyword evidence="3" id="KW-1185">Reference proteome</keyword>
<feature type="region of interest" description="Disordered" evidence="1">
    <location>
        <begin position="233"/>
        <end position="252"/>
    </location>
</feature>
<evidence type="ECO:0000313" key="2">
    <source>
        <dbReference type="EMBL" id="MDI1487070.1"/>
    </source>
</evidence>
<accession>A0AA43QMM9</accession>
<protein>
    <submittedName>
        <fullName evidence="2">Uncharacterized protein</fullName>
    </submittedName>
</protein>
<organism evidence="2 3">
    <name type="scientific">Ramalina farinacea</name>
    <dbReference type="NCBI Taxonomy" id="258253"/>
    <lineage>
        <taxon>Eukaryota</taxon>
        <taxon>Fungi</taxon>
        <taxon>Dikarya</taxon>
        <taxon>Ascomycota</taxon>
        <taxon>Pezizomycotina</taxon>
        <taxon>Lecanoromycetes</taxon>
        <taxon>OSLEUM clade</taxon>
        <taxon>Lecanoromycetidae</taxon>
        <taxon>Lecanorales</taxon>
        <taxon>Lecanorineae</taxon>
        <taxon>Ramalinaceae</taxon>
        <taxon>Ramalina</taxon>
    </lineage>
</organism>
<feature type="compositionally biased region" description="Acidic residues" evidence="1">
    <location>
        <begin position="86"/>
        <end position="100"/>
    </location>
</feature>
<dbReference type="EMBL" id="JAPUFD010000004">
    <property type="protein sequence ID" value="MDI1487070.1"/>
    <property type="molecule type" value="Genomic_DNA"/>
</dbReference>
<gene>
    <name evidence="2" type="ORF">OHK93_006333</name>
</gene>
<sequence length="546" mass="60018">MSHLVLVASRHFVVSSSATFQIEDEEDESEDDDFADSDSGFDNGEDEEEDGDDEPYKAYAPPEWTFVNAGVKQSAGGLEDNPASEQSEDSEGKEEEEEESISSVSDDYEYDKAGLAAHYERQSQREHDRFVATMEAGIFEVQKGVEEAATELSASEVGRSIAAPPDDTGINGQWRLYNEDFLADDAHDHRLYLRTSTPEKPVYDSNWNDAQGIAFEILIQNERVEFIGKKDIPRHLRPRPKTPPSPKESYGGYLARAIGPSANTRRHLRHIAFYLTLSTEVPTGIVTMAVSLQSARNTVLRQPHSVGRCNRRLTGFYPSPGNATALVVPSFTRGFHETIPCAGSSILNLSGLSTSRESRFLAKERGIPRTEFSPHLELIRSSEVEPFAGGDVSSAARSSSGLSSGHTGAVDSPLSVAYLIKELDATRVLQAKTASALQDLQTRYKSRERDAVNLSFVTVLLIVGIANASALKEMAEPLLQRCRNAKEAALAKYCRLMSHPSTQSHDSSGSRTLDAEVFGDDTPRLDVDAQRASSGWLHRLFWASPD</sequence>
<evidence type="ECO:0000313" key="3">
    <source>
        <dbReference type="Proteomes" id="UP001161017"/>
    </source>
</evidence>
<name>A0AA43QMM9_9LECA</name>
<evidence type="ECO:0000256" key="1">
    <source>
        <dbReference type="SAM" id="MobiDB-lite"/>
    </source>
</evidence>
<feature type="compositionally biased region" description="Acidic residues" evidence="1">
    <location>
        <begin position="22"/>
        <end position="36"/>
    </location>
</feature>
<reference evidence="2" key="1">
    <citation type="journal article" date="2023" name="Genome Biol. Evol.">
        <title>First Whole Genome Sequence and Flow Cytometry Genome Size Data for the Lichen-Forming Fungus Ramalina farinacea (Ascomycota).</title>
        <authorList>
            <person name="Llewellyn T."/>
            <person name="Mian S."/>
            <person name="Hill R."/>
            <person name="Leitch I.J."/>
            <person name="Gaya E."/>
        </authorList>
    </citation>
    <scope>NUCLEOTIDE SEQUENCE</scope>
    <source>
        <strain evidence="2">LIQ254RAFAR</strain>
    </source>
</reference>
<dbReference type="Proteomes" id="UP001161017">
    <property type="component" value="Unassembled WGS sequence"/>
</dbReference>
<feature type="region of interest" description="Disordered" evidence="1">
    <location>
        <begin position="16"/>
        <end position="108"/>
    </location>
</feature>
<comment type="caution">
    <text evidence="2">The sequence shown here is derived from an EMBL/GenBank/DDBJ whole genome shotgun (WGS) entry which is preliminary data.</text>
</comment>
<feature type="compositionally biased region" description="Acidic residues" evidence="1">
    <location>
        <begin position="43"/>
        <end position="53"/>
    </location>
</feature>
<proteinExistence type="predicted"/>